<keyword evidence="1" id="KW-0732">Signal</keyword>
<evidence type="ECO:0008006" key="4">
    <source>
        <dbReference type="Google" id="ProtNLM"/>
    </source>
</evidence>
<proteinExistence type="predicted"/>
<feature type="signal peptide" evidence="1">
    <location>
        <begin position="1"/>
        <end position="25"/>
    </location>
</feature>
<reference evidence="2 3" key="1">
    <citation type="submission" date="2018-05" db="EMBL/GenBank/DDBJ databases">
        <title>Streptomyces venezuelae.</title>
        <authorList>
            <person name="Kim W."/>
            <person name="Lee N."/>
            <person name="Cho B.-K."/>
        </authorList>
    </citation>
    <scope>NUCLEOTIDE SEQUENCE [LARGE SCALE GENOMIC DNA]</scope>
    <source>
        <strain evidence="2 3">ATCC 14583</strain>
    </source>
</reference>
<keyword evidence="3" id="KW-1185">Reference proteome</keyword>
<feature type="chain" id="PRO_5038853217" description="DUF5666 domain-containing protein" evidence="1">
    <location>
        <begin position="26"/>
        <end position="100"/>
    </location>
</feature>
<dbReference type="EMBL" id="CP029193">
    <property type="protein sequence ID" value="QES29183.1"/>
    <property type="molecule type" value="Genomic_DNA"/>
</dbReference>
<dbReference type="AlphaFoldDB" id="A0A5P2BFG8"/>
<accession>A0A5P2BFG8</accession>
<dbReference type="RefSeq" id="WP_150171681.1">
    <property type="nucleotide sequence ID" value="NZ_CP029193.1"/>
</dbReference>
<name>A0A5P2BFG8_STRVZ</name>
<evidence type="ECO:0000313" key="3">
    <source>
        <dbReference type="Proteomes" id="UP000323046"/>
    </source>
</evidence>
<evidence type="ECO:0000256" key="1">
    <source>
        <dbReference type="SAM" id="SignalP"/>
    </source>
</evidence>
<dbReference type="OrthoDB" id="4284788at2"/>
<sequence>MASAPKAFYRAALPTALTAVYTVPAAGQAVITNIVATNSATTSASVTVRLGGVPLLANVGIAPHGVLTLDVRQVLNAGDKIEVQGNAAQALTHISGVEVS</sequence>
<protein>
    <recommendedName>
        <fullName evidence="4">DUF5666 domain-containing protein</fullName>
    </recommendedName>
</protein>
<gene>
    <name evidence="2" type="ORF">DEJ47_24560</name>
</gene>
<organism evidence="2 3">
    <name type="scientific">Streptomyces venezuelae</name>
    <dbReference type="NCBI Taxonomy" id="54571"/>
    <lineage>
        <taxon>Bacteria</taxon>
        <taxon>Bacillati</taxon>
        <taxon>Actinomycetota</taxon>
        <taxon>Actinomycetes</taxon>
        <taxon>Kitasatosporales</taxon>
        <taxon>Streptomycetaceae</taxon>
        <taxon>Streptomyces</taxon>
    </lineage>
</organism>
<evidence type="ECO:0000313" key="2">
    <source>
        <dbReference type="EMBL" id="QES29183.1"/>
    </source>
</evidence>
<dbReference type="Proteomes" id="UP000323046">
    <property type="component" value="Chromosome"/>
</dbReference>